<dbReference type="InterPro" id="IPR000884">
    <property type="entry name" value="TSP1_rpt"/>
</dbReference>
<evidence type="ECO:0000256" key="1">
    <source>
        <dbReference type="SAM" id="MobiDB-lite"/>
    </source>
</evidence>
<dbReference type="EMBL" id="CAUJNA010000535">
    <property type="protein sequence ID" value="CAJ1378343.1"/>
    <property type="molecule type" value="Genomic_DNA"/>
</dbReference>
<evidence type="ECO:0000313" key="4">
    <source>
        <dbReference type="Proteomes" id="UP001178507"/>
    </source>
</evidence>
<feature type="compositionally biased region" description="Low complexity" evidence="1">
    <location>
        <begin position="1043"/>
        <end position="1052"/>
    </location>
</feature>
<sequence length="1052" mass="112522">MELLLLFALPLASGLNIEAGFVCTSSSNEYACSFALDRNLSSAWASAGPAPQWLEARIADGTYATLGSYALSAILGRADLAPTAWRLEGIEPNSPSRQLLDQVSGVTWSEGSTQVRELAGLSSWRSYQLTLLEGTGTQVGIAELQLLPKLDYAYDVSDWEPCSVTCGGGTQTRTVDCKGSDGVSYSDIRCSTDPAPARSRACGTSICACQGGLACSALCSSSSANNADLTCGVLVDGSSLSAWTSAGPPLQWLEWDLGQARQVVEFSITAGECTACTTQEGPAMVSLQATNAATSAQRSWLEIRPEFSVGPVWASGETRRFSLPEGGTFNFQYWRLNFHQTFGGAAYQVHVSEVGLYAPATSYRLAVGAWGACGAVGGSGACGAGLVRREVHCFDVEDYVVNLENCEEGTSTSTEQSCVLDCPQLVVASAVAHANFFGILRVQLTAQWRAKVLCAAYEVPMADNSPSASAVDNALYTGIGFADGSNGTCDVEGILVSRFAGEEFEVRCKVVGGDQVFGQGRRAVLRPVPLLMGCYADFDNDRDLPEDQGVQTQVSCADSCFGSEYFGLQLRGRCHCGDSYGRHGVKSPNYTAGLTGCDCNGPYYAYQANCVWQQTGGRFGDETMLPLRLSSVTADSAEMLADVERDARLRCNVTAADISKAPSTSATCTASGCKLAMGNLEPSTTYTVHCEAEADALHRAKRLMTLLVRTLDPEVLPVTMTPTRAPVDLSEPDYVLSTSEGPLERLPHGLMPGWIWAPALVFAFAGVCLTSKIFGQGKNSLVLESLELPHTFWLIWELLVAADLSLGTGFLLILLLQRFEREAPYWDDLSSLQACALMSVAALHVAGFLSFGLLPAFARCMAYQVSKQRAGNNWTLHRYKNLQHRTGASKRKRFVGSSQLPPELDEEQNASPLHYLPFVSLWAICKASEQDIELMVPYKVGLNLCHLFGSLFQAFCCAFYMSHDWPIAASLGVGIACICMTLFMGICLALALMRALQVSQEVLVQQASLRSAANAARVNAGASGAEAKLPAPPRVGLKGGPKGAAVGKPRRT</sequence>
<accession>A0AA36MSA0</accession>
<feature type="region of interest" description="Disordered" evidence="1">
    <location>
        <begin position="1022"/>
        <end position="1052"/>
    </location>
</feature>
<organism evidence="3 4">
    <name type="scientific">Effrenium voratum</name>
    <dbReference type="NCBI Taxonomy" id="2562239"/>
    <lineage>
        <taxon>Eukaryota</taxon>
        <taxon>Sar</taxon>
        <taxon>Alveolata</taxon>
        <taxon>Dinophyceae</taxon>
        <taxon>Suessiales</taxon>
        <taxon>Symbiodiniaceae</taxon>
        <taxon>Effrenium</taxon>
    </lineage>
</organism>
<dbReference type="Pfam" id="PF19030">
    <property type="entry name" value="TSP1_ADAMTS"/>
    <property type="match status" value="1"/>
</dbReference>
<feature type="transmembrane region" description="Helical" evidence="2">
    <location>
        <begin position="836"/>
        <end position="858"/>
    </location>
</feature>
<dbReference type="SUPFAM" id="SSF49785">
    <property type="entry name" value="Galactose-binding domain-like"/>
    <property type="match status" value="2"/>
</dbReference>
<feature type="transmembrane region" description="Helical" evidence="2">
    <location>
        <begin position="794"/>
        <end position="816"/>
    </location>
</feature>
<evidence type="ECO:0000313" key="3">
    <source>
        <dbReference type="EMBL" id="CAJ1378343.1"/>
    </source>
</evidence>
<dbReference type="SUPFAM" id="SSF82895">
    <property type="entry name" value="TSP-1 type 1 repeat"/>
    <property type="match status" value="1"/>
</dbReference>
<dbReference type="InterPro" id="IPR008979">
    <property type="entry name" value="Galactose-bd-like_sf"/>
</dbReference>
<keyword evidence="4" id="KW-1185">Reference proteome</keyword>
<dbReference type="AlphaFoldDB" id="A0AA36MSA0"/>
<dbReference type="SMART" id="SM00209">
    <property type="entry name" value="TSP1"/>
    <property type="match status" value="1"/>
</dbReference>
<dbReference type="InterPro" id="IPR036383">
    <property type="entry name" value="TSP1_rpt_sf"/>
</dbReference>
<dbReference type="Proteomes" id="UP001178507">
    <property type="component" value="Unassembled WGS sequence"/>
</dbReference>
<evidence type="ECO:0000256" key="2">
    <source>
        <dbReference type="SAM" id="Phobius"/>
    </source>
</evidence>
<protein>
    <submittedName>
        <fullName evidence="3">Uncharacterized protein</fullName>
    </submittedName>
</protein>
<reference evidence="3" key="1">
    <citation type="submission" date="2023-08" db="EMBL/GenBank/DDBJ databases">
        <authorList>
            <person name="Chen Y."/>
            <person name="Shah S."/>
            <person name="Dougan E. K."/>
            <person name="Thang M."/>
            <person name="Chan C."/>
        </authorList>
    </citation>
    <scope>NUCLEOTIDE SEQUENCE</scope>
</reference>
<feature type="transmembrane region" description="Helical" evidence="2">
    <location>
        <begin position="967"/>
        <end position="992"/>
    </location>
</feature>
<dbReference type="PROSITE" id="PS50092">
    <property type="entry name" value="TSP1"/>
    <property type="match status" value="1"/>
</dbReference>
<dbReference type="Gene3D" id="2.20.100.10">
    <property type="entry name" value="Thrombospondin type-1 (TSP1) repeat"/>
    <property type="match status" value="1"/>
</dbReference>
<keyword evidence="2" id="KW-0812">Transmembrane</keyword>
<name>A0AA36MSA0_9DINO</name>
<feature type="transmembrane region" description="Helical" evidence="2">
    <location>
        <begin position="754"/>
        <end position="774"/>
    </location>
</feature>
<keyword evidence="2" id="KW-0472">Membrane</keyword>
<comment type="caution">
    <text evidence="3">The sequence shown here is derived from an EMBL/GenBank/DDBJ whole genome shotgun (WGS) entry which is preliminary data.</text>
</comment>
<gene>
    <name evidence="3" type="ORF">EVOR1521_LOCUS6909</name>
</gene>
<dbReference type="Gene3D" id="2.60.120.260">
    <property type="entry name" value="Galactose-binding domain-like"/>
    <property type="match status" value="1"/>
</dbReference>
<proteinExistence type="predicted"/>
<feature type="transmembrane region" description="Helical" evidence="2">
    <location>
        <begin position="940"/>
        <end position="961"/>
    </location>
</feature>
<keyword evidence="2" id="KW-1133">Transmembrane helix</keyword>